<feature type="transmembrane region" description="Helical" evidence="1">
    <location>
        <begin position="167"/>
        <end position="188"/>
    </location>
</feature>
<dbReference type="PANTHER" id="PTHR35804">
    <property type="entry name" value="LYSINE EXPORTER LYSO"/>
    <property type="match status" value="1"/>
</dbReference>
<keyword evidence="1" id="KW-1133">Transmembrane helix</keyword>
<sequence length="299" mass="32609">MFSGLLIILLPLIVGYLIPLHRESALRLINHFLSWIVYVILFFMGISLAFLDNLAANLLSILHYSAVTIVVIMLCNIAALFWLERTIPWKNKHHQEKLPSRIAMALESLKLCGVVVLGFLLGLTGFSFLQHATEASEYTLIFLLFLIGIQLRNNGMTLKQIVLNRRGMMVAVVVIASSMVAGVINAFILDLPLKTGLAMASGFGWYSLSGILLTESFGPVIGSAAFFNDLARELIAIMLIPGLVRRSRSTALGLCGATSMDFTLPVLQRSGGIELVPAAIVHGFILSLLVPILMALFSA</sequence>
<gene>
    <name evidence="3" type="ORF">EJE24_07990</name>
    <name evidence="2" type="ORF">NGC28_06670</name>
</gene>
<evidence type="ECO:0000313" key="3">
    <source>
        <dbReference type="EMBL" id="RSK69716.1"/>
    </source>
</evidence>
<dbReference type="GO" id="GO:0005886">
    <property type="term" value="C:plasma membrane"/>
    <property type="evidence" value="ECO:0007669"/>
    <property type="project" value="TreeGrafter"/>
</dbReference>
<reference evidence="3 4" key="1">
    <citation type="submission" date="2018-12" db="EMBL/GenBank/DDBJ databases">
        <title>The Genome Submission of two Enterobacter spp. strains.</title>
        <authorList>
            <person name="Wu W."/>
            <person name="Wei L."/>
            <person name="Feng Y."/>
            <person name="Zong Z."/>
        </authorList>
    </citation>
    <scope>NUCLEOTIDE SEQUENCE [LARGE SCALE GENOMIC DNA]</scope>
    <source>
        <strain evidence="3 4">WCHEHu045002</strain>
    </source>
</reference>
<dbReference type="Proteomes" id="UP001310558">
    <property type="component" value="Unassembled WGS sequence"/>
</dbReference>
<accession>A0A3R9QS08</accession>
<dbReference type="RefSeq" id="WP_119934883.1">
    <property type="nucleotide sequence ID" value="NZ_CAMLPR010000002.1"/>
</dbReference>
<feature type="transmembrane region" description="Helical" evidence="1">
    <location>
        <begin position="279"/>
        <end position="297"/>
    </location>
</feature>
<dbReference type="InterPro" id="IPR005642">
    <property type="entry name" value="LysO"/>
</dbReference>
<dbReference type="OrthoDB" id="5451742at2"/>
<feature type="transmembrane region" description="Helical" evidence="1">
    <location>
        <begin position="208"/>
        <end position="228"/>
    </location>
</feature>
<feature type="transmembrane region" description="Helical" evidence="1">
    <location>
        <begin position="28"/>
        <end position="50"/>
    </location>
</feature>
<protein>
    <submittedName>
        <fullName evidence="3">Lysine exporter LysO family protein</fullName>
    </submittedName>
</protein>
<feature type="transmembrane region" description="Helical" evidence="1">
    <location>
        <begin position="6"/>
        <end position="21"/>
    </location>
</feature>
<proteinExistence type="predicted"/>
<feature type="transmembrane region" description="Helical" evidence="1">
    <location>
        <begin position="138"/>
        <end position="155"/>
    </location>
</feature>
<dbReference type="EMBL" id="JAMWJU010000001">
    <property type="protein sequence ID" value="MEB7542135.1"/>
    <property type="molecule type" value="Genomic_DNA"/>
</dbReference>
<keyword evidence="1" id="KW-0472">Membrane</keyword>
<evidence type="ECO:0000313" key="4">
    <source>
        <dbReference type="Proteomes" id="UP000276389"/>
    </source>
</evidence>
<dbReference type="GO" id="GO:0015661">
    <property type="term" value="F:L-lysine efflux transmembrane transporter activity"/>
    <property type="evidence" value="ECO:0007669"/>
    <property type="project" value="InterPro"/>
</dbReference>
<dbReference type="AlphaFoldDB" id="A0A3R9QS08"/>
<evidence type="ECO:0000313" key="2">
    <source>
        <dbReference type="EMBL" id="MEB7542135.1"/>
    </source>
</evidence>
<feature type="transmembrane region" description="Helical" evidence="1">
    <location>
        <begin position="104"/>
        <end position="126"/>
    </location>
</feature>
<keyword evidence="1" id="KW-0812">Transmembrane</keyword>
<organism evidence="3 4">
    <name type="scientific">Enterobacter huaxiensis</name>
    <dbReference type="NCBI Taxonomy" id="2494702"/>
    <lineage>
        <taxon>Bacteria</taxon>
        <taxon>Pseudomonadati</taxon>
        <taxon>Pseudomonadota</taxon>
        <taxon>Gammaproteobacteria</taxon>
        <taxon>Enterobacterales</taxon>
        <taxon>Enterobacteriaceae</taxon>
        <taxon>Enterobacter</taxon>
    </lineage>
</organism>
<comment type="caution">
    <text evidence="3">The sequence shown here is derived from an EMBL/GenBank/DDBJ whole genome shotgun (WGS) entry which is preliminary data.</text>
</comment>
<dbReference type="EMBL" id="RWHU01000002">
    <property type="protein sequence ID" value="RSK69716.1"/>
    <property type="molecule type" value="Genomic_DNA"/>
</dbReference>
<name>A0A3R9QS08_9ENTR</name>
<evidence type="ECO:0000256" key="1">
    <source>
        <dbReference type="SAM" id="Phobius"/>
    </source>
</evidence>
<evidence type="ECO:0000313" key="5">
    <source>
        <dbReference type="Proteomes" id="UP001310558"/>
    </source>
</evidence>
<keyword evidence="5" id="KW-1185">Reference proteome</keyword>
<dbReference type="Pfam" id="PF03956">
    <property type="entry name" value="Lys_export"/>
    <property type="match status" value="1"/>
</dbReference>
<dbReference type="PANTHER" id="PTHR35804:SF1">
    <property type="entry name" value="LYSINE EXPORTER LYSO"/>
    <property type="match status" value="1"/>
</dbReference>
<feature type="transmembrane region" description="Helical" evidence="1">
    <location>
        <begin position="62"/>
        <end position="83"/>
    </location>
</feature>
<dbReference type="Proteomes" id="UP000276389">
    <property type="component" value="Unassembled WGS sequence"/>
</dbReference>
<reference evidence="2 5" key="2">
    <citation type="submission" date="2022-06" db="EMBL/GenBank/DDBJ databases">
        <title>Whole Genome analysis of Bacterial isolates collected during year 2020 from Guwahati, Assam, India.</title>
        <authorList>
            <person name="Mendem S.K."/>
            <person name="Rakshit O."/>
            <person name="Murugesan D."/>
            <person name="Saikia K."/>
            <person name="Shome R."/>
            <person name="Raisen C."/>
            <person name="Holmes M.A."/>
            <person name="Shome B.R."/>
        </authorList>
    </citation>
    <scope>NUCLEOTIDE SEQUENCE [LARGE SCALE GENOMIC DNA]</scope>
    <source>
        <strain evidence="2 5">Sil NS 53</strain>
    </source>
</reference>